<dbReference type="OrthoDB" id="4171766at2759"/>
<organism evidence="2">
    <name type="scientific">Trichophyton rubrum CBS 288.86</name>
    <dbReference type="NCBI Taxonomy" id="1215330"/>
    <lineage>
        <taxon>Eukaryota</taxon>
        <taxon>Fungi</taxon>
        <taxon>Dikarya</taxon>
        <taxon>Ascomycota</taxon>
        <taxon>Pezizomycotina</taxon>
        <taxon>Eurotiomycetes</taxon>
        <taxon>Eurotiomycetidae</taxon>
        <taxon>Onygenales</taxon>
        <taxon>Arthrodermataceae</taxon>
        <taxon>Trichophyton</taxon>
    </lineage>
</organism>
<accession>A0A022WEJ6</accession>
<name>A0A022WEJ6_TRIRU</name>
<evidence type="ECO:0000256" key="1">
    <source>
        <dbReference type="SAM" id="SignalP"/>
    </source>
</evidence>
<dbReference type="Proteomes" id="UP000023758">
    <property type="component" value="Unassembled WGS sequence"/>
</dbReference>
<gene>
    <name evidence="2" type="ORF">H103_00870</name>
</gene>
<protein>
    <recommendedName>
        <fullName evidence="3">Pectinesterase inhibitor domain-containing protein</fullName>
    </recommendedName>
</protein>
<proteinExistence type="predicted"/>
<evidence type="ECO:0008006" key="3">
    <source>
        <dbReference type="Google" id="ProtNLM"/>
    </source>
</evidence>
<dbReference type="HOGENOM" id="CLU_1467838_0_0_1"/>
<keyword evidence="1" id="KW-0732">Signal</keyword>
<feature type="chain" id="PRO_5001508349" description="Pectinesterase inhibitor domain-containing protein" evidence="1">
    <location>
        <begin position="20"/>
        <end position="184"/>
    </location>
</feature>
<reference evidence="2" key="1">
    <citation type="submission" date="2014-02" db="EMBL/GenBank/DDBJ databases">
        <title>The Genome Sequence of Trichophyton rubrum (morphotype fischeri) CBS 288.86.</title>
        <authorList>
            <consortium name="The Broad Institute Genomics Platform"/>
            <person name="Cuomo C.A."/>
            <person name="White T.C."/>
            <person name="Graser Y."/>
            <person name="Martinez-Rossi N."/>
            <person name="Heitman J."/>
            <person name="Young S.K."/>
            <person name="Zeng Q."/>
            <person name="Gargeya S."/>
            <person name="Abouelleil A."/>
            <person name="Alvarado L."/>
            <person name="Chapman S.B."/>
            <person name="Gainer-Dewar J."/>
            <person name="Goldberg J."/>
            <person name="Griggs A."/>
            <person name="Gujja S."/>
            <person name="Hansen M."/>
            <person name="Howarth C."/>
            <person name="Imamovic A."/>
            <person name="Larimer J."/>
            <person name="Martinez D."/>
            <person name="Murphy C."/>
            <person name="Pearson M.D."/>
            <person name="Persinoti G."/>
            <person name="Poon T."/>
            <person name="Priest M."/>
            <person name="Roberts A.D."/>
            <person name="Saif S."/>
            <person name="Shea T.D."/>
            <person name="Sykes S.N."/>
            <person name="Wortman J."/>
            <person name="Nusbaum C."/>
            <person name="Birren B."/>
        </authorList>
    </citation>
    <scope>NUCLEOTIDE SEQUENCE [LARGE SCALE GENOMIC DNA]</scope>
    <source>
        <strain evidence="2">CBS 288.86</strain>
    </source>
</reference>
<feature type="signal peptide" evidence="1">
    <location>
        <begin position="1"/>
        <end position="19"/>
    </location>
</feature>
<evidence type="ECO:0000313" key="2">
    <source>
        <dbReference type="EMBL" id="EZF56772.1"/>
    </source>
</evidence>
<sequence>MKLASLLVVPLMLAVPTIAFEQSAIQTLRVATTAAGAYHSKFPQALSEGPEAAISNINSATARAADEAKAAMTGLTVQSQSNKGQCHQLAGALKGYFDAMTTLSHDATNPAVFCSKNIDRLGPSMGWNLRLVRYGIEPYAATLKRDCKDGEKLVAGLAGGYKIVVDSLEQAQAMLESPQGKCKQ</sequence>
<dbReference type="EMBL" id="KK207709">
    <property type="protein sequence ID" value="EZF56772.1"/>
    <property type="molecule type" value="Genomic_DNA"/>
</dbReference>
<dbReference type="AlphaFoldDB" id="A0A022WEJ6"/>